<feature type="region of interest" description="Disordered" evidence="1">
    <location>
        <begin position="1"/>
        <end position="43"/>
    </location>
</feature>
<feature type="compositionally biased region" description="Acidic residues" evidence="1">
    <location>
        <begin position="23"/>
        <end position="43"/>
    </location>
</feature>
<dbReference type="AlphaFoldDB" id="A0A6C0I977"/>
<proteinExistence type="predicted"/>
<accession>A0A6C0I977</accession>
<evidence type="ECO:0000313" key="2">
    <source>
        <dbReference type="EMBL" id="QHT89319.1"/>
    </source>
</evidence>
<sequence>MDSEFDFDGEAYYNGEEPRWMMEDDDEEEDYVDYDDYDDINDF</sequence>
<evidence type="ECO:0000256" key="1">
    <source>
        <dbReference type="SAM" id="MobiDB-lite"/>
    </source>
</evidence>
<name>A0A6C0I977_9ZZZZ</name>
<dbReference type="EMBL" id="MN740139">
    <property type="protein sequence ID" value="QHT89319.1"/>
    <property type="molecule type" value="Genomic_DNA"/>
</dbReference>
<organism evidence="2">
    <name type="scientific">viral metagenome</name>
    <dbReference type="NCBI Taxonomy" id="1070528"/>
    <lineage>
        <taxon>unclassified sequences</taxon>
        <taxon>metagenomes</taxon>
        <taxon>organismal metagenomes</taxon>
    </lineage>
</organism>
<reference evidence="2" key="1">
    <citation type="journal article" date="2020" name="Nature">
        <title>Giant virus diversity and host interactions through global metagenomics.</title>
        <authorList>
            <person name="Schulz F."/>
            <person name="Roux S."/>
            <person name="Paez-Espino D."/>
            <person name="Jungbluth S."/>
            <person name="Walsh D.A."/>
            <person name="Denef V.J."/>
            <person name="McMahon K.D."/>
            <person name="Konstantinidis K.T."/>
            <person name="Eloe-Fadrosh E.A."/>
            <person name="Kyrpides N.C."/>
            <person name="Woyke T."/>
        </authorList>
    </citation>
    <scope>NUCLEOTIDE SEQUENCE</scope>
    <source>
        <strain evidence="2">GVMAG-M-3300023184-60</strain>
    </source>
</reference>
<protein>
    <submittedName>
        <fullName evidence="2">Uncharacterized protein</fullName>
    </submittedName>
</protein>